<name>A0A3M7P1V2_BRAPC</name>
<proteinExistence type="predicted"/>
<gene>
    <name evidence="1" type="ORF">BpHYR1_029530</name>
</gene>
<dbReference type="Proteomes" id="UP000276133">
    <property type="component" value="Unassembled WGS sequence"/>
</dbReference>
<dbReference type="EMBL" id="REGN01014312">
    <property type="protein sequence ID" value="RMZ92787.1"/>
    <property type="molecule type" value="Genomic_DNA"/>
</dbReference>
<reference evidence="1 2" key="1">
    <citation type="journal article" date="2018" name="Sci. Rep.">
        <title>Genomic signatures of local adaptation to the degree of environmental predictability in rotifers.</title>
        <authorList>
            <person name="Franch-Gras L."/>
            <person name="Hahn C."/>
            <person name="Garcia-Roger E.M."/>
            <person name="Carmona M.J."/>
            <person name="Serra M."/>
            <person name="Gomez A."/>
        </authorList>
    </citation>
    <scope>NUCLEOTIDE SEQUENCE [LARGE SCALE GENOMIC DNA]</scope>
    <source>
        <strain evidence="1">HYR1</strain>
    </source>
</reference>
<organism evidence="1 2">
    <name type="scientific">Brachionus plicatilis</name>
    <name type="common">Marine rotifer</name>
    <name type="synonym">Brachionus muelleri</name>
    <dbReference type="NCBI Taxonomy" id="10195"/>
    <lineage>
        <taxon>Eukaryota</taxon>
        <taxon>Metazoa</taxon>
        <taxon>Spiralia</taxon>
        <taxon>Gnathifera</taxon>
        <taxon>Rotifera</taxon>
        <taxon>Eurotatoria</taxon>
        <taxon>Monogononta</taxon>
        <taxon>Pseudotrocha</taxon>
        <taxon>Ploima</taxon>
        <taxon>Brachionidae</taxon>
        <taxon>Brachionus</taxon>
    </lineage>
</organism>
<sequence length="156" mass="17825">MPAGALLFINALNNVFPNLSIFSKSHPFLSISMHIGILPVTSRMSIEAPLSKRSRPTGILRHICKGVSPNLFTIFTSILSYETRHWDQLIIGFIKPKYFIIRRFYSLSSLTISTRLRLHAQCKADILNESKHYLNKYEKNGQSDKSDLIVEKFISI</sequence>
<protein>
    <submittedName>
        <fullName evidence="1">Uncharacterized protein</fullName>
    </submittedName>
</protein>
<comment type="caution">
    <text evidence="1">The sequence shown here is derived from an EMBL/GenBank/DDBJ whole genome shotgun (WGS) entry which is preliminary data.</text>
</comment>
<evidence type="ECO:0000313" key="2">
    <source>
        <dbReference type="Proteomes" id="UP000276133"/>
    </source>
</evidence>
<dbReference type="AlphaFoldDB" id="A0A3M7P1V2"/>
<accession>A0A3M7P1V2</accession>
<evidence type="ECO:0000313" key="1">
    <source>
        <dbReference type="EMBL" id="RMZ92787.1"/>
    </source>
</evidence>
<keyword evidence="2" id="KW-1185">Reference proteome</keyword>